<dbReference type="EMBL" id="BRXZ01000057">
    <property type="protein sequence ID" value="GMI04015.1"/>
    <property type="molecule type" value="Genomic_DNA"/>
</dbReference>
<sequence length="440" mass="48894">MGQSISGCLESIFGPRKRDVKVDLGTPMPPTPATMAGKRGNDYNNNTGQKYKYNWSKGYGSIDSNGLEREEERAPLVAPSSSSYNNSKKKIPSSSSNTSSTNGSSQSPQKHQAQVLTDKYTLLDVLGVGSTSTCHRCRRNSDSVMFACKIIDKRHIEERFRGLLSQFGVEIEVLKELNHPGIIKLSDVYTTESKIYMVMELMSGGELFDYVVEKGTLTEEEASRIVRGVVGAVVYMHDKGIIHRDLKPENLLLKARPQGGEKEGARVECKIIDFGLSKFIQTGGMATSFLGTRGYLAPEMLQRRDYSASVDVWALGVIVFVLLCGCLPFDDDSTVPSDALIRSKFVLRFPKWAQNLSESSKDLLMHLLDTNPKTRYTADQALAHPWVQGRSVKAENYLQSPRIIKTPMTGKRTPGKNKNKVQDRARSDGGKRKVKRQNSL</sequence>
<dbReference type="FunFam" id="1.10.510.10:FF:000571">
    <property type="entry name" value="Maternal embryonic leucine zipper kinase"/>
    <property type="match status" value="1"/>
</dbReference>
<dbReference type="SMART" id="SM00220">
    <property type="entry name" value="S_TKc"/>
    <property type="match status" value="1"/>
</dbReference>
<evidence type="ECO:0000256" key="3">
    <source>
        <dbReference type="PROSITE-ProRule" id="PRU10141"/>
    </source>
</evidence>
<feature type="compositionally biased region" description="Basic and acidic residues" evidence="5">
    <location>
        <begin position="420"/>
        <end position="431"/>
    </location>
</feature>
<feature type="domain" description="Protein kinase" evidence="6">
    <location>
        <begin position="120"/>
        <end position="387"/>
    </location>
</feature>
<dbReference type="InterPro" id="IPR017441">
    <property type="entry name" value="Protein_kinase_ATP_BS"/>
</dbReference>
<feature type="region of interest" description="Disordered" evidence="5">
    <location>
        <begin position="1"/>
        <end position="113"/>
    </location>
</feature>
<feature type="compositionally biased region" description="Low complexity" evidence="5">
    <location>
        <begin position="80"/>
        <end position="110"/>
    </location>
</feature>
<evidence type="ECO:0000256" key="4">
    <source>
        <dbReference type="RuleBase" id="RU000304"/>
    </source>
</evidence>
<evidence type="ECO:0000259" key="6">
    <source>
        <dbReference type="PROSITE" id="PS50011"/>
    </source>
</evidence>
<dbReference type="GO" id="GO:0004674">
    <property type="term" value="F:protein serine/threonine kinase activity"/>
    <property type="evidence" value="ECO:0007669"/>
    <property type="project" value="UniProtKB-KW"/>
</dbReference>
<gene>
    <name evidence="7" type="ORF">TrRE_jg6757</name>
</gene>
<organism evidence="7 8">
    <name type="scientific">Triparma retinervis</name>
    <dbReference type="NCBI Taxonomy" id="2557542"/>
    <lineage>
        <taxon>Eukaryota</taxon>
        <taxon>Sar</taxon>
        <taxon>Stramenopiles</taxon>
        <taxon>Ochrophyta</taxon>
        <taxon>Bolidophyceae</taxon>
        <taxon>Parmales</taxon>
        <taxon>Triparmaceae</taxon>
        <taxon>Triparma</taxon>
    </lineage>
</organism>
<evidence type="ECO:0000256" key="1">
    <source>
        <dbReference type="ARBA" id="ARBA00022741"/>
    </source>
</evidence>
<dbReference type="PROSITE" id="PS00108">
    <property type="entry name" value="PROTEIN_KINASE_ST"/>
    <property type="match status" value="1"/>
</dbReference>
<evidence type="ECO:0000313" key="7">
    <source>
        <dbReference type="EMBL" id="GMI04015.1"/>
    </source>
</evidence>
<dbReference type="Gene3D" id="1.10.510.10">
    <property type="entry name" value="Transferase(Phosphotransferase) domain 1"/>
    <property type="match status" value="1"/>
</dbReference>
<evidence type="ECO:0000256" key="2">
    <source>
        <dbReference type="ARBA" id="ARBA00022840"/>
    </source>
</evidence>
<keyword evidence="2 3" id="KW-0067">ATP-binding</keyword>
<evidence type="ECO:0000256" key="5">
    <source>
        <dbReference type="SAM" id="MobiDB-lite"/>
    </source>
</evidence>
<dbReference type="SUPFAM" id="SSF56112">
    <property type="entry name" value="Protein kinase-like (PK-like)"/>
    <property type="match status" value="1"/>
</dbReference>
<proteinExistence type="inferred from homology"/>
<comment type="similarity">
    <text evidence="4">Belongs to the protein kinase superfamily.</text>
</comment>
<dbReference type="PROSITE" id="PS00107">
    <property type="entry name" value="PROTEIN_KINASE_ATP"/>
    <property type="match status" value="1"/>
</dbReference>
<dbReference type="OrthoDB" id="40902at2759"/>
<dbReference type="InterPro" id="IPR000719">
    <property type="entry name" value="Prot_kinase_dom"/>
</dbReference>
<keyword evidence="8" id="KW-1185">Reference proteome</keyword>
<protein>
    <recommendedName>
        <fullName evidence="6">Protein kinase domain-containing protein</fullName>
    </recommendedName>
</protein>
<reference evidence="7" key="1">
    <citation type="submission" date="2022-07" db="EMBL/GenBank/DDBJ databases">
        <title>Genome analysis of Parmales, a sister group of diatoms, reveals the evolutionary specialization of diatoms from phago-mixotrophs to photoautotrophs.</title>
        <authorList>
            <person name="Ban H."/>
            <person name="Sato S."/>
            <person name="Yoshikawa S."/>
            <person name="Kazumasa Y."/>
            <person name="Nakamura Y."/>
            <person name="Ichinomiya M."/>
            <person name="Saitoh K."/>
            <person name="Sato N."/>
            <person name="Blanc-Mathieu R."/>
            <person name="Endo H."/>
            <person name="Kuwata A."/>
            <person name="Ogata H."/>
        </authorList>
    </citation>
    <scope>NUCLEOTIDE SEQUENCE</scope>
</reference>
<dbReference type="PROSITE" id="PS50011">
    <property type="entry name" value="PROTEIN_KINASE_DOM"/>
    <property type="match status" value="1"/>
</dbReference>
<dbReference type="Proteomes" id="UP001165082">
    <property type="component" value="Unassembled WGS sequence"/>
</dbReference>
<dbReference type="Pfam" id="PF00069">
    <property type="entry name" value="Pkinase"/>
    <property type="match status" value="1"/>
</dbReference>
<dbReference type="InterPro" id="IPR011009">
    <property type="entry name" value="Kinase-like_dom_sf"/>
</dbReference>
<accession>A0A9W7F5A4</accession>
<dbReference type="InterPro" id="IPR008271">
    <property type="entry name" value="Ser/Thr_kinase_AS"/>
</dbReference>
<name>A0A9W7F5A4_9STRA</name>
<dbReference type="AlphaFoldDB" id="A0A9W7F5A4"/>
<evidence type="ECO:0000313" key="8">
    <source>
        <dbReference type="Proteomes" id="UP001165082"/>
    </source>
</evidence>
<dbReference type="PANTHER" id="PTHR24347">
    <property type="entry name" value="SERINE/THREONINE-PROTEIN KINASE"/>
    <property type="match status" value="1"/>
</dbReference>
<keyword evidence="4" id="KW-0723">Serine/threonine-protein kinase</keyword>
<keyword evidence="4" id="KW-0808">Transferase</keyword>
<feature type="region of interest" description="Disordered" evidence="5">
    <location>
        <begin position="403"/>
        <end position="440"/>
    </location>
</feature>
<keyword evidence="4" id="KW-0418">Kinase</keyword>
<dbReference type="CDD" id="cd05117">
    <property type="entry name" value="STKc_CAMK"/>
    <property type="match status" value="1"/>
</dbReference>
<keyword evidence="1 3" id="KW-0547">Nucleotide-binding</keyword>
<dbReference type="GO" id="GO:0005524">
    <property type="term" value="F:ATP binding"/>
    <property type="evidence" value="ECO:0007669"/>
    <property type="project" value="UniProtKB-UniRule"/>
</dbReference>
<feature type="binding site" evidence="3">
    <location>
        <position position="149"/>
    </location>
    <ligand>
        <name>ATP</name>
        <dbReference type="ChEBI" id="CHEBI:30616"/>
    </ligand>
</feature>
<comment type="caution">
    <text evidence="7">The sequence shown here is derived from an EMBL/GenBank/DDBJ whole genome shotgun (WGS) entry which is preliminary data.</text>
</comment>